<dbReference type="AlphaFoldDB" id="A0A1G8CV11"/>
<evidence type="ECO:0000313" key="4">
    <source>
        <dbReference type="Proteomes" id="UP000198822"/>
    </source>
</evidence>
<proteinExistence type="inferred from homology"/>
<evidence type="ECO:0000259" key="2">
    <source>
        <dbReference type="Pfam" id="PF08327"/>
    </source>
</evidence>
<dbReference type="SUPFAM" id="SSF55961">
    <property type="entry name" value="Bet v1-like"/>
    <property type="match status" value="1"/>
</dbReference>
<name>A0A1G8CV11_9MICO</name>
<reference evidence="4" key="1">
    <citation type="submission" date="2016-10" db="EMBL/GenBank/DDBJ databases">
        <authorList>
            <person name="Varghese N."/>
            <person name="Submissions S."/>
        </authorList>
    </citation>
    <scope>NUCLEOTIDE SEQUENCE [LARGE SCALE GENOMIC DNA]</scope>
    <source>
        <strain evidence="4">DSM 22002</strain>
    </source>
</reference>
<dbReference type="Pfam" id="PF08327">
    <property type="entry name" value="AHSA1"/>
    <property type="match status" value="1"/>
</dbReference>
<dbReference type="Gene3D" id="3.30.530.20">
    <property type="match status" value="1"/>
</dbReference>
<dbReference type="InterPro" id="IPR023393">
    <property type="entry name" value="START-like_dom_sf"/>
</dbReference>
<evidence type="ECO:0000256" key="1">
    <source>
        <dbReference type="ARBA" id="ARBA00006817"/>
    </source>
</evidence>
<dbReference type="InterPro" id="IPR013538">
    <property type="entry name" value="ASHA1/2-like_C"/>
</dbReference>
<dbReference type="RefSeq" id="WP_092503698.1">
    <property type="nucleotide sequence ID" value="NZ_LT629695.1"/>
</dbReference>
<organism evidence="3 4">
    <name type="scientific">Agrococcus jejuensis</name>
    <dbReference type="NCBI Taxonomy" id="399736"/>
    <lineage>
        <taxon>Bacteria</taxon>
        <taxon>Bacillati</taxon>
        <taxon>Actinomycetota</taxon>
        <taxon>Actinomycetes</taxon>
        <taxon>Micrococcales</taxon>
        <taxon>Microbacteriaceae</taxon>
        <taxon>Agrococcus</taxon>
    </lineage>
</organism>
<accession>A0A1G8CV11</accession>
<protein>
    <submittedName>
        <fullName evidence="3">Uncharacterized conserved protein YndB, AHSA1/START domain</fullName>
    </submittedName>
</protein>
<feature type="domain" description="Activator of Hsp90 ATPase homologue 1/2-like C-terminal" evidence="2">
    <location>
        <begin position="22"/>
        <end position="150"/>
    </location>
</feature>
<comment type="similarity">
    <text evidence="1">Belongs to the AHA1 family.</text>
</comment>
<gene>
    <name evidence="3" type="ORF">SAMN04489720_1420</name>
</gene>
<dbReference type="OrthoDB" id="5185819at2"/>
<sequence>MDATITADPAVPLIRMTRDFHATPAQLLTAHTDPDLYARWNGPEGTQVRIDRWDAVSGGAWAMTHVHEGEEYGFRGTFHDVSETGIVQTFEFLGAPGVALETLTFEDLGDGRTRLHATSLVDSFEGRDAWLQSGMEVGVNDGYAKLDAIIAEGAV</sequence>
<keyword evidence="4" id="KW-1185">Reference proteome</keyword>
<dbReference type="EMBL" id="LT629695">
    <property type="protein sequence ID" value="SDH49342.1"/>
    <property type="molecule type" value="Genomic_DNA"/>
</dbReference>
<dbReference type="Proteomes" id="UP000198822">
    <property type="component" value="Chromosome I"/>
</dbReference>
<dbReference type="STRING" id="399736.SAMN04489720_1420"/>
<evidence type="ECO:0000313" key="3">
    <source>
        <dbReference type="EMBL" id="SDH49342.1"/>
    </source>
</evidence>